<gene>
    <name evidence="2" type="ORF">EYF80_037930</name>
</gene>
<name>A0A4Z2GGH1_9TELE</name>
<organism evidence="2 3">
    <name type="scientific">Liparis tanakae</name>
    <name type="common">Tanaka's snailfish</name>
    <dbReference type="NCBI Taxonomy" id="230148"/>
    <lineage>
        <taxon>Eukaryota</taxon>
        <taxon>Metazoa</taxon>
        <taxon>Chordata</taxon>
        <taxon>Craniata</taxon>
        <taxon>Vertebrata</taxon>
        <taxon>Euteleostomi</taxon>
        <taxon>Actinopterygii</taxon>
        <taxon>Neopterygii</taxon>
        <taxon>Teleostei</taxon>
        <taxon>Neoteleostei</taxon>
        <taxon>Acanthomorphata</taxon>
        <taxon>Eupercaria</taxon>
        <taxon>Perciformes</taxon>
        <taxon>Cottioidei</taxon>
        <taxon>Cottales</taxon>
        <taxon>Liparidae</taxon>
        <taxon>Liparis</taxon>
    </lineage>
</organism>
<accession>A0A4Z2GGH1</accession>
<evidence type="ECO:0000313" key="2">
    <source>
        <dbReference type="EMBL" id="TNN51834.1"/>
    </source>
</evidence>
<sequence length="126" mass="13465">MRQTVSYPNVPVGIQSNRRVTRGAAASPSRPPYLDVSALPLLILPAARRTETLLSCSQSADKTLVTDRAPLSVTAALLGINPHNGLAGPAECLKRKKKGPKDLITSKPEKRRIDDKNAAIKSGKSN</sequence>
<dbReference type="EMBL" id="SRLO01000568">
    <property type="protein sequence ID" value="TNN51834.1"/>
    <property type="molecule type" value="Genomic_DNA"/>
</dbReference>
<dbReference type="AlphaFoldDB" id="A0A4Z2GGH1"/>
<proteinExistence type="predicted"/>
<feature type="region of interest" description="Disordered" evidence="1">
    <location>
        <begin position="84"/>
        <end position="126"/>
    </location>
</feature>
<reference evidence="2 3" key="1">
    <citation type="submission" date="2019-03" db="EMBL/GenBank/DDBJ databases">
        <title>First draft genome of Liparis tanakae, snailfish: a comprehensive survey of snailfish specific genes.</title>
        <authorList>
            <person name="Kim W."/>
            <person name="Song I."/>
            <person name="Jeong J.-H."/>
            <person name="Kim D."/>
            <person name="Kim S."/>
            <person name="Ryu S."/>
            <person name="Song J.Y."/>
            <person name="Lee S.K."/>
        </authorList>
    </citation>
    <scope>NUCLEOTIDE SEQUENCE [LARGE SCALE GENOMIC DNA]</scope>
    <source>
        <tissue evidence="2">Muscle</tissue>
    </source>
</reference>
<evidence type="ECO:0000256" key="1">
    <source>
        <dbReference type="SAM" id="MobiDB-lite"/>
    </source>
</evidence>
<dbReference type="Proteomes" id="UP000314294">
    <property type="component" value="Unassembled WGS sequence"/>
</dbReference>
<evidence type="ECO:0000313" key="3">
    <source>
        <dbReference type="Proteomes" id="UP000314294"/>
    </source>
</evidence>
<protein>
    <submittedName>
        <fullName evidence="2">Uncharacterized protein</fullName>
    </submittedName>
</protein>
<feature type="compositionally biased region" description="Basic and acidic residues" evidence="1">
    <location>
        <begin position="107"/>
        <end position="118"/>
    </location>
</feature>
<comment type="caution">
    <text evidence="2">The sequence shown here is derived from an EMBL/GenBank/DDBJ whole genome shotgun (WGS) entry which is preliminary data.</text>
</comment>
<keyword evidence="3" id="KW-1185">Reference proteome</keyword>